<dbReference type="InterPro" id="IPR050238">
    <property type="entry name" value="DNA_Rep/Repair_Clamp_Loader"/>
</dbReference>
<dbReference type="GO" id="GO:0003887">
    <property type="term" value="F:DNA-directed DNA polymerase activity"/>
    <property type="evidence" value="ECO:0007669"/>
    <property type="project" value="UniProtKB-KW"/>
</dbReference>
<keyword evidence="1 3" id="KW-0239">DNA-directed DNA polymerase</keyword>
<dbReference type="InterPro" id="IPR027417">
    <property type="entry name" value="P-loop_NTPase"/>
</dbReference>
<reference evidence="5" key="2">
    <citation type="submission" date="2011-11" db="EMBL/GenBank/DDBJ databases">
        <authorList>
            <person name="Barker E."/>
        </authorList>
    </citation>
    <scope>NUCLEOTIDE SEQUENCE</scope>
    <source>
        <strain evidence="5">Birmingham 1</strain>
    </source>
</reference>
<keyword evidence="3" id="KW-0235">DNA replication</keyword>
<dbReference type="HOGENOM" id="CLU_006229_0_3_14"/>
<comment type="similarity">
    <text evidence="3">Belongs to the DnaX/STICHEL family.</text>
</comment>
<dbReference type="Gene3D" id="1.10.8.60">
    <property type="match status" value="1"/>
</dbReference>
<name>G8C404_9MOLU</name>
<keyword evidence="3" id="KW-0547">Nucleotide-binding</keyword>
<dbReference type="NCBIfam" id="TIGR02397">
    <property type="entry name" value="dnaX_nterm"/>
    <property type="match status" value="1"/>
</dbReference>
<comment type="catalytic activity">
    <reaction evidence="2 3">
        <text>DNA(n) + a 2'-deoxyribonucleoside 5'-triphosphate = DNA(n+1) + diphosphate</text>
        <dbReference type="Rhea" id="RHEA:22508"/>
        <dbReference type="Rhea" id="RHEA-COMP:17339"/>
        <dbReference type="Rhea" id="RHEA-COMP:17340"/>
        <dbReference type="ChEBI" id="CHEBI:33019"/>
        <dbReference type="ChEBI" id="CHEBI:61560"/>
        <dbReference type="ChEBI" id="CHEBI:173112"/>
        <dbReference type="EC" id="2.7.7.7"/>
    </reaction>
</comment>
<dbReference type="GO" id="GO:0009360">
    <property type="term" value="C:DNA polymerase III complex"/>
    <property type="evidence" value="ECO:0007669"/>
    <property type="project" value="InterPro"/>
</dbReference>
<dbReference type="PATRIC" id="fig|1116213.3.peg.581"/>
<reference evidence="5" key="1">
    <citation type="submission" date="2011-11" db="EMBL/GenBank/DDBJ databases">
        <title>Complete genome sequence of Candidatus Mycoplasma haemominutum.</title>
        <authorList>
            <person name="Barker E.N."/>
            <person name="Darby A.C."/>
            <person name="Helps C.R."/>
            <person name="Peters I.R."/>
            <person name="Hughes M.A."/>
            <person name="Radford A.D."/>
            <person name="Novacco M."/>
            <person name="Boretti F."/>
            <person name="Hofmann-Lehmann R."/>
            <person name="Tasker S."/>
        </authorList>
    </citation>
    <scope>NUCLEOTIDE SEQUENCE</scope>
    <source>
        <strain evidence="5">Birmingham 1</strain>
    </source>
</reference>
<feature type="domain" description="AAA+ ATPase" evidence="4">
    <location>
        <begin position="6"/>
        <end position="148"/>
    </location>
</feature>
<dbReference type="GO" id="GO:0006261">
    <property type="term" value="P:DNA-templated DNA replication"/>
    <property type="evidence" value="ECO:0007669"/>
    <property type="project" value="TreeGrafter"/>
</dbReference>
<evidence type="ECO:0000256" key="1">
    <source>
        <dbReference type="ARBA" id="ARBA00022932"/>
    </source>
</evidence>
<evidence type="ECO:0000259" key="4">
    <source>
        <dbReference type="SMART" id="SM00382"/>
    </source>
</evidence>
<keyword evidence="3 5" id="KW-0548">Nucleotidyltransferase</keyword>
<dbReference type="CDD" id="cd00009">
    <property type="entry name" value="AAA"/>
    <property type="match status" value="1"/>
</dbReference>
<dbReference type="Pfam" id="PF13177">
    <property type="entry name" value="DNA_pol3_delta2"/>
    <property type="match status" value="1"/>
</dbReference>
<dbReference type="InterPro" id="IPR003593">
    <property type="entry name" value="AAA+_ATPase"/>
</dbReference>
<dbReference type="InterPro" id="IPR012763">
    <property type="entry name" value="DNA_pol_III_sug/sutau_N"/>
</dbReference>
<dbReference type="SMART" id="SM00382">
    <property type="entry name" value="AAA"/>
    <property type="match status" value="1"/>
</dbReference>
<dbReference type="KEGG" id="mhb:MHM_05340"/>
<evidence type="ECO:0000256" key="3">
    <source>
        <dbReference type="RuleBase" id="RU364063"/>
    </source>
</evidence>
<dbReference type="SUPFAM" id="SSF52540">
    <property type="entry name" value="P-loop containing nucleoside triphosphate hydrolases"/>
    <property type="match status" value="1"/>
</dbReference>
<accession>G8C404</accession>
<keyword evidence="3" id="KW-0067">ATP-binding</keyword>
<proteinExistence type="inferred from homology"/>
<evidence type="ECO:0000256" key="2">
    <source>
        <dbReference type="ARBA" id="ARBA00049244"/>
    </source>
</evidence>
<organism evidence="5">
    <name type="scientific">Candidatus Mycoplasma haematominutum 'Birmingham 1'</name>
    <dbReference type="NCBI Taxonomy" id="1116213"/>
    <lineage>
        <taxon>Bacteria</taxon>
        <taxon>Bacillati</taxon>
        <taxon>Mycoplasmatota</taxon>
        <taxon>Mollicutes</taxon>
        <taxon>Mycoplasmataceae</taxon>
        <taxon>Mycoplasma</taxon>
    </lineage>
</organism>
<keyword evidence="3 5" id="KW-0808">Transferase</keyword>
<dbReference type="EC" id="2.7.7.7" evidence="3"/>
<evidence type="ECO:0000313" key="5">
    <source>
        <dbReference type="EMBL" id="CCE67052.1"/>
    </source>
</evidence>
<protein>
    <recommendedName>
        <fullName evidence="3">DNA polymerase III subunit gamma/tau</fullName>
        <ecNumber evidence="3">2.7.7.7</ecNumber>
    </recommendedName>
</protein>
<sequence length="545" mass="62769">MKNQTKVHSFIFYGPNGTGKTTSARLFARAVNCEQFQKLEEICGMCTYCQIAEKEDCIDIVEIDGATHNGVEFVREINKNALYPPIKLPKKLYIIDEAHCLSTQSWNALLKLIEEPPDHLIVILITTEIQKIIPTILSRCQKLNFPALNFEKILPLLTAISQKEQKSIKEDVLEDIIKNSGGSVREALVMLEKHFLDNKTENLTTDPYSHNDDAVQLLQLIFDSQTSNALKKLRKIETNFAPIFESILNHLLELSFYILGNEAEDFLHYWTKQQAKVLVSKKKNITSMINFLATNIYSPNINFSLSYSKFLLLNLLVISGKDSIDTQQSDTFWLGDISIKPKSQDAKKIINEKFGRVPLKAVLSETISDREHDSALPEPKEIFSNSILQFSSFDLPQFEFQEILHKEKKIIQILQECQKSSGEKYYQQLQQYLESDASIPLIHELFKNIHPKYKFICSVTDCLVIFTATKDSQYFNLKLKNWNIQETIYTIFSKPINFYSISLNELPSFLEKKKLQKFTEKPLSSQEEKLFTKLQTLFNAEKIDS</sequence>
<dbReference type="AlphaFoldDB" id="G8C404"/>
<dbReference type="PANTHER" id="PTHR11669:SF0">
    <property type="entry name" value="PROTEIN STICHEL-LIKE 2"/>
    <property type="match status" value="1"/>
</dbReference>
<dbReference type="PANTHER" id="PTHR11669">
    <property type="entry name" value="REPLICATION FACTOR C / DNA POLYMERASE III GAMMA-TAU SUBUNIT"/>
    <property type="match status" value="1"/>
</dbReference>
<dbReference type="EMBL" id="HE613254">
    <property type="protein sequence ID" value="CCE67052.1"/>
    <property type="molecule type" value="Genomic_DNA"/>
</dbReference>
<comment type="function">
    <text evidence="3">DNA polymerase III is a complex, multichain enzyme responsible for most of the replicative synthesis in bacteria. This DNA polymerase also exhibits 3' to 5' exonuclease activity.</text>
</comment>
<dbReference type="GO" id="GO:0005524">
    <property type="term" value="F:ATP binding"/>
    <property type="evidence" value="ECO:0007669"/>
    <property type="project" value="UniProtKB-KW"/>
</dbReference>
<gene>
    <name evidence="3 5" type="primary">dnaX</name>
    <name evidence="5" type="ORF">MHM_05340</name>
</gene>
<comment type="subunit">
    <text evidence="3">DNA polymerase III contains a core (composed of alpha, epsilon and theta chains) that associates with a tau subunit. This core dimerizes to form the POLIII' complex. PolIII' associates with the gamma complex (composed of gamma, delta, delta', psi and chi chains) and with the beta chain to form the complete DNA polymerase III complex.</text>
</comment>
<dbReference type="Gene3D" id="3.40.50.300">
    <property type="entry name" value="P-loop containing nucleotide triphosphate hydrolases"/>
    <property type="match status" value="1"/>
</dbReference>